<organism evidence="1 3">
    <name type="scientific">Didymodactylos carnosus</name>
    <dbReference type="NCBI Taxonomy" id="1234261"/>
    <lineage>
        <taxon>Eukaryota</taxon>
        <taxon>Metazoa</taxon>
        <taxon>Spiralia</taxon>
        <taxon>Gnathifera</taxon>
        <taxon>Rotifera</taxon>
        <taxon>Eurotatoria</taxon>
        <taxon>Bdelloidea</taxon>
        <taxon>Philodinida</taxon>
        <taxon>Philodinidae</taxon>
        <taxon>Didymodactylos</taxon>
    </lineage>
</organism>
<reference evidence="1" key="1">
    <citation type="submission" date="2021-02" db="EMBL/GenBank/DDBJ databases">
        <authorList>
            <person name="Nowell W R."/>
        </authorList>
    </citation>
    <scope>NUCLEOTIDE SEQUENCE</scope>
</reference>
<protein>
    <submittedName>
        <fullName evidence="1">Uncharacterized protein</fullName>
    </submittedName>
</protein>
<feature type="non-terminal residue" evidence="1">
    <location>
        <position position="1"/>
    </location>
</feature>
<name>A0A8S2FQB8_9BILA</name>
<gene>
    <name evidence="1" type="ORF">OVA965_LOCUS37663</name>
    <name evidence="2" type="ORF">TMI583_LOCUS38768</name>
</gene>
<dbReference type="EMBL" id="CAJOBA010058063">
    <property type="protein sequence ID" value="CAF4305224.1"/>
    <property type="molecule type" value="Genomic_DNA"/>
</dbReference>
<accession>A0A8S2FQB8</accession>
<evidence type="ECO:0000313" key="2">
    <source>
        <dbReference type="EMBL" id="CAF4305224.1"/>
    </source>
</evidence>
<evidence type="ECO:0000313" key="3">
    <source>
        <dbReference type="Proteomes" id="UP000677228"/>
    </source>
</evidence>
<dbReference type="Proteomes" id="UP000682733">
    <property type="component" value="Unassembled WGS sequence"/>
</dbReference>
<evidence type="ECO:0000313" key="1">
    <source>
        <dbReference type="EMBL" id="CAF1517813.1"/>
    </source>
</evidence>
<sequence length="79" mass="9025">DKKLLDHYPLQSSNYPFLSKSKILYNYTKTSLKQSLSLNVLQSLIQCKSYRVVTIIPSRSTSITIKVLKGQRNCIGTFL</sequence>
<dbReference type="EMBL" id="CAJNOK010035942">
    <property type="protein sequence ID" value="CAF1517813.1"/>
    <property type="molecule type" value="Genomic_DNA"/>
</dbReference>
<proteinExistence type="predicted"/>
<dbReference type="Proteomes" id="UP000677228">
    <property type="component" value="Unassembled WGS sequence"/>
</dbReference>
<comment type="caution">
    <text evidence="1">The sequence shown here is derived from an EMBL/GenBank/DDBJ whole genome shotgun (WGS) entry which is preliminary data.</text>
</comment>
<dbReference type="AlphaFoldDB" id="A0A8S2FQB8"/>